<comment type="caution">
    <text evidence="1">The sequence shown here is derived from an EMBL/GenBank/DDBJ whole genome shotgun (WGS) entry which is preliminary data.</text>
</comment>
<gene>
    <name evidence="1" type="ORF">HaLaN_33054</name>
</gene>
<sequence length="16" mass="1815">LRAPHCQQAPPGRPTW</sequence>
<protein>
    <submittedName>
        <fullName evidence="1">Uncharacterized protein</fullName>
    </submittedName>
</protein>
<evidence type="ECO:0000313" key="1">
    <source>
        <dbReference type="EMBL" id="GFH33652.1"/>
    </source>
</evidence>
<dbReference type="EMBL" id="BLLF01009206">
    <property type="protein sequence ID" value="GFH33652.1"/>
    <property type="molecule type" value="Genomic_DNA"/>
</dbReference>
<dbReference type="AlphaFoldDB" id="A0A6A0ALG9"/>
<accession>A0A6A0ALG9</accession>
<keyword evidence="2" id="KW-1185">Reference proteome</keyword>
<evidence type="ECO:0000313" key="2">
    <source>
        <dbReference type="Proteomes" id="UP000485058"/>
    </source>
</evidence>
<organism evidence="1 2">
    <name type="scientific">Haematococcus lacustris</name>
    <name type="common">Green alga</name>
    <name type="synonym">Haematococcus pluvialis</name>
    <dbReference type="NCBI Taxonomy" id="44745"/>
    <lineage>
        <taxon>Eukaryota</taxon>
        <taxon>Viridiplantae</taxon>
        <taxon>Chlorophyta</taxon>
        <taxon>core chlorophytes</taxon>
        <taxon>Chlorophyceae</taxon>
        <taxon>CS clade</taxon>
        <taxon>Chlamydomonadales</taxon>
        <taxon>Haematococcaceae</taxon>
        <taxon>Haematococcus</taxon>
    </lineage>
</organism>
<feature type="non-terminal residue" evidence="1">
    <location>
        <position position="1"/>
    </location>
</feature>
<proteinExistence type="predicted"/>
<name>A0A6A0ALG9_HAELA</name>
<reference evidence="1 2" key="1">
    <citation type="submission" date="2020-02" db="EMBL/GenBank/DDBJ databases">
        <title>Draft genome sequence of Haematococcus lacustris strain NIES-144.</title>
        <authorList>
            <person name="Morimoto D."/>
            <person name="Nakagawa S."/>
            <person name="Yoshida T."/>
            <person name="Sawayama S."/>
        </authorList>
    </citation>
    <scope>NUCLEOTIDE SEQUENCE [LARGE SCALE GENOMIC DNA]</scope>
    <source>
        <strain evidence="1 2">NIES-144</strain>
    </source>
</reference>
<dbReference type="Proteomes" id="UP000485058">
    <property type="component" value="Unassembled WGS sequence"/>
</dbReference>